<dbReference type="InterPro" id="IPR006362">
    <property type="entry name" value="Cbl_synth_CobM/CibF"/>
</dbReference>
<keyword evidence="5 7" id="KW-0808">Transferase</keyword>
<dbReference type="PANTHER" id="PTHR45790:SF4">
    <property type="entry name" value="COBALT-PRECORRIN-4 C(11)-METHYLTRANSFERASE"/>
    <property type="match status" value="1"/>
</dbReference>
<evidence type="ECO:0000256" key="2">
    <source>
        <dbReference type="ARBA" id="ARBA00005879"/>
    </source>
</evidence>
<dbReference type="NCBIfam" id="TIGR01465">
    <property type="entry name" value="cobM_cbiF"/>
    <property type="match status" value="1"/>
</dbReference>
<reference evidence="9 10" key="1">
    <citation type="submission" date="2019-07" db="EMBL/GenBank/DDBJ databases">
        <title>New species of Amycolatopsis and Streptomyces.</title>
        <authorList>
            <person name="Duangmal K."/>
            <person name="Teo W.F.A."/>
            <person name="Lipun K."/>
        </authorList>
    </citation>
    <scope>NUCLEOTIDE SEQUENCE [LARGE SCALE GENOMIC DNA]</scope>
    <source>
        <strain evidence="9 10">JCM 30562</strain>
    </source>
</reference>
<evidence type="ECO:0000256" key="1">
    <source>
        <dbReference type="ARBA" id="ARBA00004953"/>
    </source>
</evidence>
<comment type="caution">
    <text evidence="9">The sequence shown here is derived from an EMBL/GenBank/DDBJ whole genome shotgun (WGS) entry which is preliminary data.</text>
</comment>
<dbReference type="OrthoDB" id="9815856at2"/>
<comment type="similarity">
    <text evidence="2 7">Belongs to the precorrin methyltransferase family.</text>
</comment>
<name>A0A558AHH1_9PSEU</name>
<keyword evidence="6" id="KW-0949">S-adenosyl-L-methionine</keyword>
<comment type="pathway">
    <text evidence="1">Cofactor biosynthesis; adenosylcobalamin biosynthesis.</text>
</comment>
<dbReference type="EC" id="2.1.1.133" evidence="9"/>
<dbReference type="UniPathway" id="UPA00148"/>
<dbReference type="GO" id="GO:0046026">
    <property type="term" value="F:precorrin-4 C11-methyltransferase activity"/>
    <property type="evidence" value="ECO:0007669"/>
    <property type="project" value="UniProtKB-EC"/>
</dbReference>
<dbReference type="GO" id="GO:0032259">
    <property type="term" value="P:methylation"/>
    <property type="evidence" value="ECO:0007669"/>
    <property type="project" value="UniProtKB-KW"/>
</dbReference>
<dbReference type="AlphaFoldDB" id="A0A558AHH1"/>
<dbReference type="Pfam" id="PF00590">
    <property type="entry name" value="TP_methylase"/>
    <property type="match status" value="1"/>
</dbReference>
<dbReference type="InterPro" id="IPR003043">
    <property type="entry name" value="Uropor_MeTrfase_CS"/>
</dbReference>
<dbReference type="EMBL" id="VJZA01000010">
    <property type="protein sequence ID" value="TVT23723.1"/>
    <property type="molecule type" value="Genomic_DNA"/>
</dbReference>
<gene>
    <name evidence="9" type="primary">cobM</name>
    <name evidence="9" type="ORF">FNH06_09150</name>
</gene>
<dbReference type="PROSITE" id="PS00840">
    <property type="entry name" value="SUMT_2"/>
    <property type="match status" value="1"/>
</dbReference>
<sequence length="248" mass="25747">MTVHFIGAGPGAADLITVRGRDLLARCQVCLYPGSLTPPDLLEHCPPGARFVDTAELNLDQITAELVAAHEAGHDVARLCSGDPSIYSAVAEQMRRLDAAGVPYAVVPGVPAFAAAAAVLGRELTVPTVGQSLVITRVQARSTAMPAGETLAAFAATGTTLAVHLAINRVEQVVEELLPHYGAGCPTAVVARASQPAEQVLRGPLGDLAMRVRAAGITRAAVIFVGPVLAAEVFPDSFLYSAARERQV</sequence>
<evidence type="ECO:0000256" key="6">
    <source>
        <dbReference type="ARBA" id="ARBA00022691"/>
    </source>
</evidence>
<dbReference type="Proteomes" id="UP000318578">
    <property type="component" value="Unassembled WGS sequence"/>
</dbReference>
<protein>
    <submittedName>
        <fullName evidence="9">Precorrin-4 C(11)-methyltransferase</fullName>
        <ecNumber evidence="9">2.1.1.133</ecNumber>
    </submittedName>
</protein>
<evidence type="ECO:0000259" key="8">
    <source>
        <dbReference type="Pfam" id="PF00590"/>
    </source>
</evidence>
<dbReference type="InterPro" id="IPR050161">
    <property type="entry name" value="Siro_Cobalamin_biosynth"/>
</dbReference>
<evidence type="ECO:0000313" key="10">
    <source>
        <dbReference type="Proteomes" id="UP000318578"/>
    </source>
</evidence>
<dbReference type="InterPro" id="IPR000878">
    <property type="entry name" value="4pyrrol_Mease"/>
</dbReference>
<dbReference type="PROSITE" id="PS00839">
    <property type="entry name" value="SUMT_1"/>
    <property type="match status" value="1"/>
</dbReference>
<dbReference type="CDD" id="cd11641">
    <property type="entry name" value="Precorrin-4_C11-MT"/>
    <property type="match status" value="1"/>
</dbReference>
<evidence type="ECO:0000256" key="4">
    <source>
        <dbReference type="ARBA" id="ARBA00022603"/>
    </source>
</evidence>
<dbReference type="GO" id="GO:0009236">
    <property type="term" value="P:cobalamin biosynthetic process"/>
    <property type="evidence" value="ECO:0007669"/>
    <property type="project" value="UniProtKB-UniPathway"/>
</dbReference>
<keyword evidence="10" id="KW-1185">Reference proteome</keyword>
<accession>A0A558AHH1</accession>
<dbReference type="RefSeq" id="WP_144636679.1">
    <property type="nucleotide sequence ID" value="NZ_BNAX01000009.1"/>
</dbReference>
<dbReference type="InterPro" id="IPR014776">
    <property type="entry name" value="4pyrrole_Mease_sub2"/>
</dbReference>
<dbReference type="Gene3D" id="3.40.1010.10">
    <property type="entry name" value="Cobalt-precorrin-4 Transmethylase, Domain 1"/>
    <property type="match status" value="1"/>
</dbReference>
<keyword evidence="3" id="KW-0169">Cobalamin biosynthesis</keyword>
<evidence type="ECO:0000256" key="5">
    <source>
        <dbReference type="ARBA" id="ARBA00022679"/>
    </source>
</evidence>
<proteinExistence type="inferred from homology"/>
<evidence type="ECO:0000256" key="7">
    <source>
        <dbReference type="RuleBase" id="RU003960"/>
    </source>
</evidence>
<feature type="domain" description="Tetrapyrrole methylase" evidence="8">
    <location>
        <begin position="2"/>
        <end position="209"/>
    </location>
</feature>
<dbReference type="PANTHER" id="PTHR45790">
    <property type="entry name" value="SIROHEME SYNTHASE-RELATED"/>
    <property type="match status" value="1"/>
</dbReference>
<evidence type="ECO:0000313" key="9">
    <source>
        <dbReference type="EMBL" id="TVT23723.1"/>
    </source>
</evidence>
<dbReference type="Gene3D" id="3.30.950.10">
    <property type="entry name" value="Methyltransferase, Cobalt-precorrin-4 Transmethylase, Domain 2"/>
    <property type="match status" value="1"/>
</dbReference>
<organism evidence="9 10">
    <name type="scientific">Amycolatopsis acidiphila</name>
    <dbReference type="NCBI Taxonomy" id="715473"/>
    <lineage>
        <taxon>Bacteria</taxon>
        <taxon>Bacillati</taxon>
        <taxon>Actinomycetota</taxon>
        <taxon>Actinomycetes</taxon>
        <taxon>Pseudonocardiales</taxon>
        <taxon>Pseudonocardiaceae</taxon>
        <taxon>Amycolatopsis</taxon>
    </lineage>
</organism>
<dbReference type="InterPro" id="IPR014777">
    <property type="entry name" value="4pyrrole_Mease_sub1"/>
</dbReference>
<evidence type="ECO:0000256" key="3">
    <source>
        <dbReference type="ARBA" id="ARBA00022573"/>
    </source>
</evidence>
<dbReference type="SUPFAM" id="SSF53790">
    <property type="entry name" value="Tetrapyrrole methylase"/>
    <property type="match status" value="1"/>
</dbReference>
<dbReference type="InterPro" id="IPR035996">
    <property type="entry name" value="4pyrrol_Methylase_sf"/>
</dbReference>
<keyword evidence="4 7" id="KW-0489">Methyltransferase</keyword>